<evidence type="ECO:0000313" key="4">
    <source>
        <dbReference type="Proteomes" id="UP000595942"/>
    </source>
</evidence>
<keyword evidence="4" id="KW-1185">Reference proteome</keyword>
<dbReference type="AlphaFoldDB" id="A0A143PDW5"/>
<accession>A0A143PDW5</accession>
<evidence type="ECO:0000313" key="3">
    <source>
        <dbReference type="Proteomes" id="UP000293854"/>
    </source>
</evidence>
<dbReference type="OrthoDB" id="2389644at2"/>
<protein>
    <submittedName>
        <fullName evidence="1">DoxX family protein</fullName>
    </submittedName>
</protein>
<proteinExistence type="predicted"/>
<gene>
    <name evidence="2" type="ORF">EIG99_12960</name>
    <name evidence="1" type="ORF">I6J05_07290</name>
</gene>
<organism evidence="2 3">
    <name type="scientific">Staphylococcus condimenti</name>
    <dbReference type="NCBI Taxonomy" id="70255"/>
    <lineage>
        <taxon>Bacteria</taxon>
        <taxon>Bacillati</taxon>
        <taxon>Bacillota</taxon>
        <taxon>Bacilli</taxon>
        <taxon>Bacillales</taxon>
        <taxon>Staphylococcaceae</taxon>
        <taxon>Staphylococcus</taxon>
    </lineage>
</organism>
<dbReference type="Proteomes" id="UP000595942">
    <property type="component" value="Chromosome"/>
</dbReference>
<evidence type="ECO:0000313" key="2">
    <source>
        <dbReference type="EMBL" id="RZH99934.1"/>
    </source>
</evidence>
<dbReference type="EMBL" id="CP068073">
    <property type="protein sequence ID" value="QQS81730.1"/>
    <property type="molecule type" value="Genomic_DNA"/>
</dbReference>
<sequence>MLLRYLNNIKLGKELLQASEPKLKGDPQMKDAFENHFGLPSKMVTVAGTLEATSGLLYLLSFGNKKMTRIASLITFGVLGVAAYKHYEAGDGKAGAQHALDLLKLAGLSTLDTITLPGCKK</sequence>
<dbReference type="RefSeq" id="WP_047131758.1">
    <property type="nucleotide sequence ID" value="NZ_CP015114.1"/>
</dbReference>
<name>A0A143PDW5_9STAP</name>
<reference evidence="2 3" key="1">
    <citation type="submission" date="2018-11" db="EMBL/GenBank/DDBJ databases">
        <title>Genomic profiling of Staphylococcus species from a Poultry farm system in KwaZulu-Natal, South Africa.</title>
        <authorList>
            <person name="Amoako D.G."/>
            <person name="Somboro A.M."/>
            <person name="Abia A.L.K."/>
            <person name="Bester L.A."/>
            <person name="Essack S.Y."/>
        </authorList>
    </citation>
    <scope>NUCLEOTIDE SEQUENCE [LARGE SCALE GENOMIC DNA]</scope>
    <source>
        <strain evidence="2 3">SA11</strain>
    </source>
</reference>
<dbReference type="KEGG" id="scv:A4G25_11185"/>
<reference evidence="1 4" key="2">
    <citation type="submission" date="2021-01" db="EMBL/GenBank/DDBJ databases">
        <title>FDA dAtabase for Regulatory Grade micrObial Sequences (FDA-ARGOS): Supporting development and validation of Infectious Disease Dx tests.</title>
        <authorList>
            <person name="Sproer C."/>
            <person name="Gronow S."/>
            <person name="Severitt S."/>
            <person name="Schroder I."/>
            <person name="Tallon L."/>
            <person name="Sadzewicz L."/>
            <person name="Zhao X."/>
            <person name="Boylan J."/>
            <person name="Ott S."/>
            <person name="Bowen H."/>
            <person name="Vavikolanu K."/>
            <person name="Mehta A."/>
            <person name="Aluvathingal J."/>
            <person name="Nadendla S."/>
            <person name="Lowell S."/>
            <person name="Myers T."/>
            <person name="Yan Y."/>
            <person name="Sichtig H."/>
        </authorList>
    </citation>
    <scope>NUCLEOTIDE SEQUENCE [LARGE SCALE GENOMIC DNA]</scope>
    <source>
        <strain evidence="1 4">FDAARGOS_1148</strain>
    </source>
</reference>
<dbReference type="EMBL" id="RQTE01000378">
    <property type="protein sequence ID" value="RZH99934.1"/>
    <property type="molecule type" value="Genomic_DNA"/>
</dbReference>
<evidence type="ECO:0000313" key="1">
    <source>
        <dbReference type="EMBL" id="QQS81730.1"/>
    </source>
</evidence>
<dbReference type="Proteomes" id="UP000293854">
    <property type="component" value="Unassembled WGS sequence"/>
</dbReference>
<dbReference type="GeneID" id="93725919"/>